<dbReference type="EMBL" id="JADNRY010000006">
    <property type="protein sequence ID" value="KAF9076345.1"/>
    <property type="molecule type" value="Genomic_DNA"/>
</dbReference>
<organism evidence="2 3">
    <name type="scientific">Rhodocollybia butyracea</name>
    <dbReference type="NCBI Taxonomy" id="206335"/>
    <lineage>
        <taxon>Eukaryota</taxon>
        <taxon>Fungi</taxon>
        <taxon>Dikarya</taxon>
        <taxon>Basidiomycota</taxon>
        <taxon>Agaricomycotina</taxon>
        <taxon>Agaricomycetes</taxon>
        <taxon>Agaricomycetidae</taxon>
        <taxon>Agaricales</taxon>
        <taxon>Marasmiineae</taxon>
        <taxon>Omphalotaceae</taxon>
        <taxon>Rhodocollybia</taxon>
    </lineage>
</organism>
<evidence type="ECO:0000313" key="3">
    <source>
        <dbReference type="Proteomes" id="UP000772434"/>
    </source>
</evidence>
<name>A0A9P5Q9R7_9AGAR</name>
<dbReference type="InterPro" id="IPR001810">
    <property type="entry name" value="F-box_dom"/>
</dbReference>
<dbReference type="InterPro" id="IPR036047">
    <property type="entry name" value="F-box-like_dom_sf"/>
</dbReference>
<accession>A0A9P5Q9R7</accession>
<sequence>MLLIELPGDVLLNIIKFLSAPDIFSVRKTCKRFFAITMDRHVWTTSYKFCENDFMPVVDLASQTVGDLERVLLRSYRLNTLWVTSYANPVCKKIWSIDLSARGIHPVEIEGVEIYQVRYLVLHSAKVVLVFDLKTKEEIFRYDAPKDQYFKFLDSATSASRISNDYADFYLPFSSWTSNSTSSLLVRKHACYFKAWYNRTHTRRRFVLGNSPFYSLCVHASVSDPLRLVTSHIALNDRLELTGHIWLIMNQPDGPRLVQIKLQTDGSLTFVVGSPRLKFLADMQFTVHPCGKTQGITMEQSADLLKKPHLELHHVSADSEQLQVRIGARLGVNDAGRHESDVFQGFLVTVGKKIDIVDLVP</sequence>
<reference evidence="2" key="1">
    <citation type="submission" date="2020-11" db="EMBL/GenBank/DDBJ databases">
        <authorList>
            <consortium name="DOE Joint Genome Institute"/>
            <person name="Ahrendt S."/>
            <person name="Riley R."/>
            <person name="Andreopoulos W."/>
            <person name="Labutti K."/>
            <person name="Pangilinan J."/>
            <person name="Ruiz-Duenas F.J."/>
            <person name="Barrasa J.M."/>
            <person name="Sanchez-Garcia M."/>
            <person name="Camarero S."/>
            <person name="Miyauchi S."/>
            <person name="Serrano A."/>
            <person name="Linde D."/>
            <person name="Babiker R."/>
            <person name="Drula E."/>
            <person name="Ayuso-Fernandez I."/>
            <person name="Pacheco R."/>
            <person name="Padilla G."/>
            <person name="Ferreira P."/>
            <person name="Barriuso J."/>
            <person name="Kellner H."/>
            <person name="Castanera R."/>
            <person name="Alfaro M."/>
            <person name="Ramirez L."/>
            <person name="Pisabarro A.G."/>
            <person name="Kuo A."/>
            <person name="Tritt A."/>
            <person name="Lipzen A."/>
            <person name="He G."/>
            <person name="Yan M."/>
            <person name="Ng V."/>
            <person name="Cullen D."/>
            <person name="Martin F."/>
            <person name="Rosso M.-N."/>
            <person name="Henrissat B."/>
            <person name="Hibbett D."/>
            <person name="Martinez A.T."/>
            <person name="Grigoriev I.V."/>
        </authorList>
    </citation>
    <scope>NUCLEOTIDE SEQUENCE</scope>
    <source>
        <strain evidence="2">AH 40177</strain>
    </source>
</reference>
<comment type="caution">
    <text evidence="2">The sequence shown here is derived from an EMBL/GenBank/DDBJ whole genome shotgun (WGS) entry which is preliminary data.</text>
</comment>
<dbReference type="SUPFAM" id="SSF81383">
    <property type="entry name" value="F-box domain"/>
    <property type="match status" value="1"/>
</dbReference>
<dbReference type="Gene3D" id="1.20.1280.50">
    <property type="match status" value="1"/>
</dbReference>
<dbReference type="PROSITE" id="PS50181">
    <property type="entry name" value="FBOX"/>
    <property type="match status" value="1"/>
</dbReference>
<protein>
    <recommendedName>
        <fullName evidence="1">F-box domain-containing protein</fullName>
    </recommendedName>
</protein>
<proteinExistence type="predicted"/>
<dbReference type="Pfam" id="PF12937">
    <property type="entry name" value="F-box-like"/>
    <property type="match status" value="1"/>
</dbReference>
<dbReference type="AlphaFoldDB" id="A0A9P5Q9R7"/>
<keyword evidence="3" id="KW-1185">Reference proteome</keyword>
<evidence type="ECO:0000259" key="1">
    <source>
        <dbReference type="PROSITE" id="PS50181"/>
    </source>
</evidence>
<gene>
    <name evidence="2" type="ORF">BDP27DRAFT_1357831</name>
</gene>
<evidence type="ECO:0000313" key="2">
    <source>
        <dbReference type="EMBL" id="KAF9076345.1"/>
    </source>
</evidence>
<feature type="domain" description="F-box" evidence="1">
    <location>
        <begin position="1"/>
        <end position="46"/>
    </location>
</feature>
<dbReference type="Proteomes" id="UP000772434">
    <property type="component" value="Unassembled WGS sequence"/>
</dbReference>
<dbReference type="SMART" id="SM00256">
    <property type="entry name" value="FBOX"/>
    <property type="match status" value="1"/>
</dbReference>
<dbReference type="OrthoDB" id="3211970at2759"/>